<evidence type="ECO:0000256" key="1">
    <source>
        <dbReference type="SAM" id="MobiDB-lite"/>
    </source>
</evidence>
<gene>
    <name evidence="2" type="ORF">Salmuc_05149</name>
</gene>
<dbReference type="Proteomes" id="UP000015347">
    <property type="component" value="Unassembled WGS sequence"/>
</dbReference>
<comment type="caution">
    <text evidence="2">The sequence shown here is derived from an EMBL/GenBank/DDBJ whole genome shotgun (WGS) entry which is preliminary data.</text>
</comment>
<accession>S9QMW1</accession>
<organism evidence="2 3">
    <name type="scientific">Salipiger mucosus DSM 16094</name>
    <dbReference type="NCBI Taxonomy" id="1123237"/>
    <lineage>
        <taxon>Bacteria</taxon>
        <taxon>Pseudomonadati</taxon>
        <taxon>Pseudomonadota</taxon>
        <taxon>Alphaproteobacteria</taxon>
        <taxon>Rhodobacterales</taxon>
        <taxon>Roseobacteraceae</taxon>
        <taxon>Salipiger</taxon>
    </lineage>
</organism>
<protein>
    <submittedName>
        <fullName evidence="2">Uncharacterized protein</fullName>
    </submittedName>
</protein>
<feature type="region of interest" description="Disordered" evidence="1">
    <location>
        <begin position="19"/>
        <end position="46"/>
    </location>
</feature>
<dbReference type="AlphaFoldDB" id="S9QMW1"/>
<sequence length="46" mass="4780">MRPLLAICVLGLLAACGADGEPERPEPRRPIDISVSGTAEIGIHSP</sequence>
<dbReference type="HOGENOM" id="CLU_214928_0_0_5"/>
<evidence type="ECO:0000313" key="2">
    <source>
        <dbReference type="EMBL" id="EPX82796.1"/>
    </source>
</evidence>
<dbReference type="EMBL" id="APVH01000019">
    <property type="protein sequence ID" value="EPX82796.1"/>
    <property type="molecule type" value="Genomic_DNA"/>
</dbReference>
<feature type="compositionally biased region" description="Basic and acidic residues" evidence="1">
    <location>
        <begin position="21"/>
        <end position="31"/>
    </location>
</feature>
<reference evidence="3" key="1">
    <citation type="journal article" date="2014" name="Stand. Genomic Sci.">
        <title>Genome sequence of the exopolysaccharide-producing Salipiger mucosus type strain (DSM 16094(T)), a moderately halophilic member of the Roseobacter clade.</title>
        <authorList>
            <person name="Riedel T."/>
            <person name="Spring S."/>
            <person name="Fiebig A."/>
            <person name="Petersen J."/>
            <person name="Kyrpides N.C."/>
            <person name="Goker M."/>
            <person name="Klenk H.P."/>
        </authorList>
    </citation>
    <scope>NUCLEOTIDE SEQUENCE [LARGE SCALE GENOMIC DNA]</scope>
    <source>
        <strain evidence="3">DSM 16094</strain>
    </source>
</reference>
<dbReference type="PROSITE" id="PS51257">
    <property type="entry name" value="PROKAR_LIPOPROTEIN"/>
    <property type="match status" value="1"/>
</dbReference>
<proteinExistence type="predicted"/>
<dbReference type="RefSeq" id="WP_020040503.1">
    <property type="nucleotide sequence ID" value="NZ_KE557275.1"/>
</dbReference>
<name>S9QMW1_9RHOB</name>
<keyword evidence="3" id="KW-1185">Reference proteome</keyword>
<evidence type="ECO:0000313" key="3">
    <source>
        <dbReference type="Proteomes" id="UP000015347"/>
    </source>
</evidence>